<protein>
    <submittedName>
        <fullName evidence="2">Sugar phosphate isomerase/epimerase</fullName>
    </submittedName>
</protein>
<dbReference type="Gene3D" id="3.20.20.150">
    <property type="entry name" value="Divalent-metal-dependent TIM barrel enzymes"/>
    <property type="match status" value="1"/>
</dbReference>
<sequence>MFYTNVKGDLNVNVSVCTISFRHGLQSIEHIAKWATTHGFDGIELWGTHARHLKPHAHVNGEWLETQGLTVSMLSDYLPLHEEWTKIQSAANNMLHLAGRWNTSKVRVFAGELGSQLIQKEERLHLVNQLREVCKMAMEKNKQILVEIHPRTLCDTVSSTLQLLSEVNHPSLRVNFDVLHAWESGANVDEAFEQLQPFIEHLHLKNVLDREHLHVFHPENVFHASASRQGMTSLFTGQIDYHQFLSNHDLSSFHASLEWFGHHPFAVLEKDKQKLVAYQKQTLYH</sequence>
<dbReference type="InterPro" id="IPR036237">
    <property type="entry name" value="Xyl_isomerase-like_sf"/>
</dbReference>
<dbReference type="GO" id="GO:0016853">
    <property type="term" value="F:isomerase activity"/>
    <property type="evidence" value="ECO:0007669"/>
    <property type="project" value="UniProtKB-KW"/>
</dbReference>
<dbReference type="EMBL" id="SNUX01000003">
    <property type="protein sequence ID" value="TES48280.1"/>
    <property type="molecule type" value="Genomic_DNA"/>
</dbReference>
<organism evidence="2 3">
    <name type="scientific">Shouchella lehensis</name>
    <dbReference type="NCBI Taxonomy" id="300825"/>
    <lineage>
        <taxon>Bacteria</taxon>
        <taxon>Bacillati</taxon>
        <taxon>Bacillota</taxon>
        <taxon>Bacilli</taxon>
        <taxon>Bacillales</taxon>
        <taxon>Bacillaceae</taxon>
        <taxon>Shouchella</taxon>
    </lineage>
</organism>
<evidence type="ECO:0000259" key="1">
    <source>
        <dbReference type="Pfam" id="PF01261"/>
    </source>
</evidence>
<reference evidence="2 3" key="1">
    <citation type="submission" date="2019-03" db="EMBL/GenBank/DDBJ databases">
        <authorList>
            <person name="Liu G."/>
        </authorList>
    </citation>
    <scope>NUCLEOTIDE SEQUENCE [LARGE SCALE GENOMIC DNA]</scope>
    <source>
        <strain evidence="2 3">DSM 19099</strain>
    </source>
</reference>
<dbReference type="PANTHER" id="PTHR12110">
    <property type="entry name" value="HYDROXYPYRUVATE ISOMERASE"/>
    <property type="match status" value="1"/>
</dbReference>
<gene>
    <name evidence="2" type="ORF">E2L03_14250</name>
</gene>
<proteinExistence type="predicted"/>
<accession>A0A4Y7WIN8</accession>
<dbReference type="InterPro" id="IPR050312">
    <property type="entry name" value="IolE/XylAMocC-like"/>
</dbReference>
<keyword evidence="2" id="KW-0413">Isomerase</keyword>
<dbReference type="AlphaFoldDB" id="A0A4Y7WIN8"/>
<evidence type="ECO:0000313" key="2">
    <source>
        <dbReference type="EMBL" id="TES48280.1"/>
    </source>
</evidence>
<comment type="caution">
    <text evidence="2">The sequence shown here is derived from an EMBL/GenBank/DDBJ whole genome shotgun (WGS) entry which is preliminary data.</text>
</comment>
<evidence type="ECO:0000313" key="3">
    <source>
        <dbReference type="Proteomes" id="UP000298210"/>
    </source>
</evidence>
<dbReference type="PANTHER" id="PTHR12110:SF21">
    <property type="entry name" value="XYLOSE ISOMERASE-LIKE TIM BARREL DOMAIN-CONTAINING PROTEIN"/>
    <property type="match status" value="1"/>
</dbReference>
<dbReference type="SUPFAM" id="SSF51658">
    <property type="entry name" value="Xylose isomerase-like"/>
    <property type="match status" value="1"/>
</dbReference>
<dbReference type="InterPro" id="IPR013022">
    <property type="entry name" value="Xyl_isomerase-like_TIM-brl"/>
</dbReference>
<name>A0A4Y7WIN8_9BACI</name>
<dbReference type="Pfam" id="PF01261">
    <property type="entry name" value="AP_endonuc_2"/>
    <property type="match status" value="1"/>
</dbReference>
<dbReference type="Proteomes" id="UP000298210">
    <property type="component" value="Unassembled WGS sequence"/>
</dbReference>
<feature type="domain" description="Xylose isomerase-like TIM barrel" evidence="1">
    <location>
        <begin position="33"/>
        <end position="263"/>
    </location>
</feature>